<dbReference type="PROSITE" id="PS50112">
    <property type="entry name" value="PAS"/>
    <property type="match status" value="1"/>
</dbReference>
<evidence type="ECO:0000256" key="5">
    <source>
        <dbReference type="ARBA" id="ARBA00022475"/>
    </source>
</evidence>
<dbReference type="InterPro" id="IPR036890">
    <property type="entry name" value="HATPase_C_sf"/>
</dbReference>
<dbReference type="GO" id="GO:0005524">
    <property type="term" value="F:ATP binding"/>
    <property type="evidence" value="ECO:0007669"/>
    <property type="project" value="UniProtKB-KW"/>
</dbReference>
<evidence type="ECO:0000256" key="9">
    <source>
        <dbReference type="ARBA" id="ARBA00022741"/>
    </source>
</evidence>
<dbReference type="Pfam" id="PF02518">
    <property type="entry name" value="HATPase_c"/>
    <property type="match status" value="1"/>
</dbReference>
<dbReference type="Pfam" id="PF00672">
    <property type="entry name" value="HAMP"/>
    <property type="match status" value="1"/>
</dbReference>
<evidence type="ECO:0000256" key="2">
    <source>
        <dbReference type="ARBA" id="ARBA00004141"/>
    </source>
</evidence>
<dbReference type="SUPFAM" id="SSF55785">
    <property type="entry name" value="PYP-like sensor domain (PAS domain)"/>
    <property type="match status" value="1"/>
</dbReference>
<keyword evidence="14 15" id="KW-0472">Membrane</keyword>
<dbReference type="CDD" id="cd00130">
    <property type="entry name" value="PAS"/>
    <property type="match status" value="1"/>
</dbReference>
<keyword evidence="5" id="KW-1003">Cell membrane</keyword>
<evidence type="ECO:0000256" key="8">
    <source>
        <dbReference type="ARBA" id="ARBA00022692"/>
    </source>
</evidence>
<evidence type="ECO:0000259" key="18">
    <source>
        <dbReference type="PROSITE" id="PS50885"/>
    </source>
</evidence>
<dbReference type="GO" id="GO:0007234">
    <property type="term" value="P:osmosensory signaling via phosphorelay pathway"/>
    <property type="evidence" value="ECO:0007669"/>
    <property type="project" value="TreeGrafter"/>
</dbReference>
<comment type="subcellular location">
    <subcellularLocation>
        <location evidence="3">Cell membrane</location>
    </subcellularLocation>
    <subcellularLocation>
        <location evidence="2">Membrane</location>
        <topology evidence="2">Multi-pass membrane protein</topology>
    </subcellularLocation>
</comment>
<evidence type="ECO:0000256" key="14">
    <source>
        <dbReference type="ARBA" id="ARBA00023136"/>
    </source>
</evidence>
<dbReference type="SMART" id="SM00304">
    <property type="entry name" value="HAMP"/>
    <property type="match status" value="1"/>
</dbReference>
<feature type="domain" description="PAS" evidence="17">
    <location>
        <begin position="268"/>
        <end position="339"/>
    </location>
</feature>
<dbReference type="CDD" id="cd00075">
    <property type="entry name" value="HATPase"/>
    <property type="match status" value="1"/>
</dbReference>
<evidence type="ECO:0000259" key="16">
    <source>
        <dbReference type="PROSITE" id="PS50109"/>
    </source>
</evidence>
<dbReference type="Gene3D" id="6.10.340.10">
    <property type="match status" value="1"/>
</dbReference>
<dbReference type="Gene3D" id="1.10.287.130">
    <property type="match status" value="1"/>
</dbReference>
<evidence type="ECO:0000256" key="10">
    <source>
        <dbReference type="ARBA" id="ARBA00022777"/>
    </source>
</evidence>
<dbReference type="GO" id="GO:0000155">
    <property type="term" value="F:phosphorelay sensor kinase activity"/>
    <property type="evidence" value="ECO:0007669"/>
    <property type="project" value="InterPro"/>
</dbReference>
<dbReference type="NCBIfam" id="TIGR00229">
    <property type="entry name" value="sensory_box"/>
    <property type="match status" value="1"/>
</dbReference>
<evidence type="ECO:0000256" key="6">
    <source>
        <dbReference type="ARBA" id="ARBA00022553"/>
    </source>
</evidence>
<dbReference type="SUPFAM" id="SSF47384">
    <property type="entry name" value="Homodimeric domain of signal transducing histidine kinase"/>
    <property type="match status" value="1"/>
</dbReference>
<evidence type="ECO:0000313" key="20">
    <source>
        <dbReference type="Proteomes" id="UP000198619"/>
    </source>
</evidence>
<dbReference type="InterPro" id="IPR036097">
    <property type="entry name" value="HisK_dim/P_sf"/>
</dbReference>
<dbReference type="Pfam" id="PF00512">
    <property type="entry name" value="HisKA"/>
    <property type="match status" value="1"/>
</dbReference>
<dbReference type="InterPro" id="IPR035965">
    <property type="entry name" value="PAS-like_dom_sf"/>
</dbReference>
<dbReference type="SMART" id="SM00387">
    <property type="entry name" value="HATPase_c"/>
    <property type="match status" value="1"/>
</dbReference>
<dbReference type="GO" id="GO:0005886">
    <property type="term" value="C:plasma membrane"/>
    <property type="evidence" value="ECO:0007669"/>
    <property type="project" value="UniProtKB-SubCell"/>
</dbReference>
<dbReference type="Gene3D" id="3.30.450.20">
    <property type="entry name" value="PAS domain"/>
    <property type="match status" value="1"/>
</dbReference>
<dbReference type="PROSITE" id="PS50109">
    <property type="entry name" value="HIS_KIN"/>
    <property type="match status" value="1"/>
</dbReference>
<feature type="transmembrane region" description="Helical" evidence="15">
    <location>
        <begin position="12"/>
        <end position="34"/>
    </location>
</feature>
<dbReference type="PANTHER" id="PTHR42878">
    <property type="entry name" value="TWO-COMPONENT HISTIDINE KINASE"/>
    <property type="match status" value="1"/>
</dbReference>
<dbReference type="Proteomes" id="UP000198619">
    <property type="component" value="Unassembled WGS sequence"/>
</dbReference>
<dbReference type="InterPro" id="IPR005467">
    <property type="entry name" value="His_kinase_dom"/>
</dbReference>
<keyword evidence="9" id="KW-0547">Nucleotide-binding</keyword>
<dbReference type="SUPFAM" id="SSF55874">
    <property type="entry name" value="ATPase domain of HSP90 chaperone/DNA topoisomerase II/histidine kinase"/>
    <property type="match status" value="1"/>
</dbReference>
<name>A0A1I0WEA7_9CLOT</name>
<dbReference type="EMBL" id="FOKI01000005">
    <property type="protein sequence ID" value="SFA86971.1"/>
    <property type="molecule type" value="Genomic_DNA"/>
</dbReference>
<reference evidence="19 20" key="1">
    <citation type="submission" date="2016-10" db="EMBL/GenBank/DDBJ databases">
        <authorList>
            <person name="de Groot N.N."/>
        </authorList>
    </citation>
    <scope>NUCLEOTIDE SEQUENCE [LARGE SCALE GENOMIC DNA]</scope>
    <source>
        <strain evidence="19 20">DSM 12271</strain>
    </source>
</reference>
<dbReference type="GO" id="GO:0000156">
    <property type="term" value="F:phosphorelay response regulator activity"/>
    <property type="evidence" value="ECO:0007669"/>
    <property type="project" value="TreeGrafter"/>
</dbReference>
<keyword evidence="20" id="KW-1185">Reference proteome</keyword>
<dbReference type="RefSeq" id="WP_090039075.1">
    <property type="nucleotide sequence ID" value="NZ_FOKI01000005.1"/>
</dbReference>
<dbReference type="SMART" id="SM00091">
    <property type="entry name" value="PAS"/>
    <property type="match status" value="1"/>
</dbReference>
<keyword evidence="6" id="KW-0597">Phosphoprotein</keyword>
<evidence type="ECO:0000256" key="4">
    <source>
        <dbReference type="ARBA" id="ARBA00012438"/>
    </source>
</evidence>
<evidence type="ECO:0000313" key="19">
    <source>
        <dbReference type="EMBL" id="SFA86971.1"/>
    </source>
</evidence>
<gene>
    <name evidence="19" type="ORF">SAMN04488528_100525</name>
</gene>
<dbReference type="PROSITE" id="PS50885">
    <property type="entry name" value="HAMP"/>
    <property type="match status" value="1"/>
</dbReference>
<feature type="domain" description="HAMP" evidence="18">
    <location>
        <begin position="207"/>
        <end position="259"/>
    </location>
</feature>
<proteinExistence type="predicted"/>
<dbReference type="CDD" id="cd06225">
    <property type="entry name" value="HAMP"/>
    <property type="match status" value="1"/>
</dbReference>
<feature type="domain" description="Histidine kinase" evidence="16">
    <location>
        <begin position="394"/>
        <end position="611"/>
    </location>
</feature>
<keyword evidence="11" id="KW-0067">ATP-binding</keyword>
<dbReference type="SMART" id="SM00388">
    <property type="entry name" value="HisKA"/>
    <property type="match status" value="1"/>
</dbReference>
<dbReference type="OrthoDB" id="9813151at2"/>
<dbReference type="InterPro" id="IPR004358">
    <property type="entry name" value="Sig_transdc_His_kin-like_C"/>
</dbReference>
<dbReference type="InterPro" id="IPR003660">
    <property type="entry name" value="HAMP_dom"/>
</dbReference>
<evidence type="ECO:0000256" key="13">
    <source>
        <dbReference type="ARBA" id="ARBA00023012"/>
    </source>
</evidence>
<dbReference type="PRINTS" id="PR00344">
    <property type="entry name" value="BCTRLSENSOR"/>
</dbReference>
<evidence type="ECO:0000256" key="15">
    <source>
        <dbReference type="SAM" id="Phobius"/>
    </source>
</evidence>
<dbReference type="Pfam" id="PF13426">
    <property type="entry name" value="PAS_9"/>
    <property type="match status" value="1"/>
</dbReference>
<dbReference type="EC" id="2.7.13.3" evidence="4"/>
<evidence type="ECO:0000256" key="11">
    <source>
        <dbReference type="ARBA" id="ARBA00022840"/>
    </source>
</evidence>
<evidence type="ECO:0000256" key="12">
    <source>
        <dbReference type="ARBA" id="ARBA00022989"/>
    </source>
</evidence>
<accession>A0A1I0WEA7</accession>
<dbReference type="Gene3D" id="3.30.565.10">
    <property type="entry name" value="Histidine kinase-like ATPase, C-terminal domain"/>
    <property type="match status" value="1"/>
</dbReference>
<dbReference type="CDD" id="cd00082">
    <property type="entry name" value="HisKA"/>
    <property type="match status" value="1"/>
</dbReference>
<keyword evidence="10" id="KW-0418">Kinase</keyword>
<keyword evidence="12 15" id="KW-1133">Transmembrane helix</keyword>
<dbReference type="STRING" id="84698.SAMN04488528_100525"/>
<protein>
    <recommendedName>
        <fullName evidence="4">histidine kinase</fullName>
        <ecNumber evidence="4">2.7.13.3</ecNumber>
    </recommendedName>
</protein>
<dbReference type="GO" id="GO:0030295">
    <property type="term" value="F:protein kinase activator activity"/>
    <property type="evidence" value="ECO:0007669"/>
    <property type="project" value="TreeGrafter"/>
</dbReference>
<comment type="catalytic activity">
    <reaction evidence="1">
        <text>ATP + protein L-histidine = ADP + protein N-phospho-L-histidine.</text>
        <dbReference type="EC" id="2.7.13.3"/>
    </reaction>
</comment>
<evidence type="ECO:0000256" key="7">
    <source>
        <dbReference type="ARBA" id="ARBA00022679"/>
    </source>
</evidence>
<dbReference type="InterPro" id="IPR000014">
    <property type="entry name" value="PAS"/>
</dbReference>
<keyword evidence="7" id="KW-0808">Transferase</keyword>
<keyword evidence="8 15" id="KW-0812">Transmembrane</keyword>
<dbReference type="AlphaFoldDB" id="A0A1I0WEA7"/>
<organism evidence="19 20">
    <name type="scientific">Clostridium frigidicarnis</name>
    <dbReference type="NCBI Taxonomy" id="84698"/>
    <lineage>
        <taxon>Bacteria</taxon>
        <taxon>Bacillati</taxon>
        <taxon>Bacillota</taxon>
        <taxon>Clostridia</taxon>
        <taxon>Eubacteriales</taxon>
        <taxon>Clostridiaceae</taxon>
        <taxon>Clostridium</taxon>
    </lineage>
</organism>
<dbReference type="PANTHER" id="PTHR42878:SF7">
    <property type="entry name" value="SENSOR HISTIDINE KINASE GLRK"/>
    <property type="match status" value="1"/>
</dbReference>
<dbReference type="FunFam" id="3.30.565.10:FF:000023">
    <property type="entry name" value="PAS domain-containing sensor histidine kinase"/>
    <property type="match status" value="1"/>
</dbReference>
<evidence type="ECO:0000256" key="1">
    <source>
        <dbReference type="ARBA" id="ARBA00000085"/>
    </source>
</evidence>
<evidence type="ECO:0000259" key="17">
    <source>
        <dbReference type="PROSITE" id="PS50112"/>
    </source>
</evidence>
<evidence type="ECO:0000256" key="3">
    <source>
        <dbReference type="ARBA" id="ARBA00004236"/>
    </source>
</evidence>
<dbReference type="InterPro" id="IPR003661">
    <property type="entry name" value="HisK_dim/P_dom"/>
</dbReference>
<dbReference type="InterPro" id="IPR050351">
    <property type="entry name" value="BphY/WalK/GraS-like"/>
</dbReference>
<keyword evidence="13" id="KW-0902">Two-component regulatory system</keyword>
<dbReference type="SUPFAM" id="SSF158472">
    <property type="entry name" value="HAMP domain-like"/>
    <property type="match status" value="1"/>
</dbReference>
<dbReference type="InterPro" id="IPR003594">
    <property type="entry name" value="HATPase_dom"/>
</dbReference>
<sequence length="618" mass="70309">MGKIKSLRKKITLIYIGLVIIIAMVGLISALNVYNLGKSIDGLITDNYKSIDACKNMINCLESENRAIFKYIQGEKEHGLELFYKSNDEFYQWFHIEKNNITEDGERDGVDKINEEYVNFIKLFSQLQEYTSNHTEDEVKRFYEDVISDSIENIKSNLNNASKLNEKAMFDKKISTKLNAENSTKLICTVSLIAALLGLIIAIICTNKYLGPIHLLTNTIKSVKEGEINKQAPIIYNDEIGIVAKEFNNMTNRLYEFEKSSKGSLLAEKNKFMTIIKSISDPLMVLDGSFKIKFVNNSCETFLGLNEENIINKHFLQAINNGELYDHAFKIINRDLIDNGKFIEVVIGDKTYFFNVIVTSIKDKDQKGNGVIMLFRNVTELKQVEKIKTEFIGTISHELKTPLTSVMMGVGLMLDENLGTLNEKQNGVISTIKEDVQRLSELVSNLLKISKIQSDKAVFSRRKYNLNSLIEECIENNITVARNKNIILELNLNNIPRAIIDKEKMLWVLNNLLSNAIRYTDENGRIIIGSGIEKNNIKIYVEDTGRGIPENCLDRVFEKFFRVEEFDILPESTGLGLSIAKEIVEAHDGQIWCESILDKGSKFTFTIPIVENEISGFR</sequence>